<feature type="region of interest" description="Disordered" evidence="1">
    <location>
        <begin position="200"/>
        <end position="253"/>
    </location>
</feature>
<evidence type="ECO:0000313" key="3">
    <source>
        <dbReference type="Proteomes" id="UP001201812"/>
    </source>
</evidence>
<proteinExistence type="predicted"/>
<protein>
    <submittedName>
        <fullName evidence="2">Uncharacterized protein</fullName>
    </submittedName>
</protein>
<gene>
    <name evidence="2" type="ORF">DdX_03768</name>
</gene>
<organism evidence="2 3">
    <name type="scientific">Ditylenchus destructor</name>
    <dbReference type="NCBI Taxonomy" id="166010"/>
    <lineage>
        <taxon>Eukaryota</taxon>
        <taxon>Metazoa</taxon>
        <taxon>Ecdysozoa</taxon>
        <taxon>Nematoda</taxon>
        <taxon>Chromadorea</taxon>
        <taxon>Rhabditida</taxon>
        <taxon>Tylenchina</taxon>
        <taxon>Tylenchomorpha</taxon>
        <taxon>Sphaerularioidea</taxon>
        <taxon>Anguinidae</taxon>
        <taxon>Anguininae</taxon>
        <taxon>Ditylenchus</taxon>
    </lineage>
</organism>
<feature type="region of interest" description="Disordered" evidence="1">
    <location>
        <begin position="525"/>
        <end position="623"/>
    </location>
</feature>
<dbReference type="Proteomes" id="UP001201812">
    <property type="component" value="Unassembled WGS sequence"/>
</dbReference>
<name>A0AAD4ND40_9BILA</name>
<dbReference type="Gene3D" id="3.30.160.60">
    <property type="entry name" value="Classic Zinc Finger"/>
    <property type="match status" value="1"/>
</dbReference>
<evidence type="ECO:0000313" key="2">
    <source>
        <dbReference type="EMBL" id="KAI1723605.1"/>
    </source>
</evidence>
<accession>A0AAD4ND40</accession>
<evidence type="ECO:0000256" key="1">
    <source>
        <dbReference type="SAM" id="MobiDB-lite"/>
    </source>
</evidence>
<feature type="compositionally biased region" description="Low complexity" evidence="1">
    <location>
        <begin position="605"/>
        <end position="615"/>
    </location>
</feature>
<reference evidence="2" key="1">
    <citation type="submission" date="2022-01" db="EMBL/GenBank/DDBJ databases">
        <title>Genome Sequence Resource for Two Populations of Ditylenchus destructor, the Migratory Endoparasitic Phytonematode.</title>
        <authorList>
            <person name="Zhang H."/>
            <person name="Lin R."/>
            <person name="Xie B."/>
        </authorList>
    </citation>
    <scope>NUCLEOTIDE SEQUENCE</scope>
    <source>
        <strain evidence="2">BazhouSP</strain>
    </source>
</reference>
<keyword evidence="3" id="KW-1185">Reference proteome</keyword>
<feature type="compositionally biased region" description="Polar residues" evidence="1">
    <location>
        <begin position="203"/>
        <end position="217"/>
    </location>
</feature>
<dbReference type="AlphaFoldDB" id="A0AAD4ND40"/>
<sequence>MSLDIDDDPGIQTDESAYMFKCCECDFVCDSYEKLNTHVSEKYSYAPFQCEICAKAGRPSKFSTDISITAHILDVHGKEEHYYRFYYSKELSEKYQQVQDCLTRSTAEEHLLPQQTMQNTNFTADISKTDAESDIQIYCNGEFLETAQPSSSYAIQHETNGSRDNCGNLVSSPGIMATEEPLVGKEYPTDVSGDLLLEETATDSRNYHSATSSTDGSTPPMYDPISNISLYPDSDVKQKISNSNSDRNDDPAKRQITLDEACTTGGGFCHQIQSQMTTKERSVSAASTHSSSYSADSTASPSWFSSSLMAFKINQDHAETSSLGNESLCAANNERNSLKQTPFKKCSSEMRTNSNGTLIAQRKPNNESFGAISSSGSSSSNISTKKSAQQIVGKATVDRVRQCTPQQYSNHLVKGCGRPRKSQNEVPPYIASENKVECKICHNLVENKQEVLAYHTNIHSKHPLCKCKGCQRSFLGKDCYQEAMLHAKVCFGVSKIADNQDHYWPMLLRDIPECFPIIPEVLAENEPESSVSPSPEPCTSTNQLPHKRRDFSENSRAATPKAVKRPLSSFYQEQPTNSNTNSDASSDESDDMSTKKTSKGRKSSDVASSSASTQNSKKKNGARFSKQCRNAIYGTAWNKKPDVLECKECQSHVSTRFDYLLANHILKNHIQIPAFVCEKCGMRFMEFNDSEPKRHFVINHEGHDINMLQDKRDEIRSVVESECKKLFGKD</sequence>
<dbReference type="EMBL" id="JAKKPZ010000003">
    <property type="protein sequence ID" value="KAI1723605.1"/>
    <property type="molecule type" value="Genomic_DNA"/>
</dbReference>
<comment type="caution">
    <text evidence="2">The sequence shown here is derived from an EMBL/GenBank/DDBJ whole genome shotgun (WGS) entry which is preliminary data.</text>
</comment>